<keyword evidence="3" id="KW-0406">Ion transport</keyword>
<dbReference type="Pfam" id="PF03239">
    <property type="entry name" value="FTR1"/>
    <property type="match status" value="1"/>
</dbReference>
<dbReference type="GO" id="GO:0015093">
    <property type="term" value="F:ferrous iron transmembrane transporter activity"/>
    <property type="evidence" value="ECO:0007669"/>
    <property type="project" value="TreeGrafter"/>
</dbReference>
<dbReference type="AlphaFoldDB" id="A0A7D9CXR8"/>
<dbReference type="PANTHER" id="PTHR31632:SF7">
    <property type="entry name" value="IRON TRANSPORTER FTH1"/>
    <property type="match status" value="1"/>
</dbReference>
<reference evidence="9 10" key="1">
    <citation type="submission" date="2019-07" db="EMBL/GenBank/DDBJ databases">
        <authorList>
            <person name="Friedrich A."/>
            <person name="Schacherer J."/>
        </authorList>
    </citation>
    <scope>NUCLEOTIDE SEQUENCE [LARGE SCALE GENOMIC DNA]</scope>
</reference>
<feature type="transmembrane region" description="Helical" evidence="8">
    <location>
        <begin position="99"/>
        <end position="121"/>
    </location>
</feature>
<evidence type="ECO:0000256" key="6">
    <source>
        <dbReference type="ARBA" id="ARBA00023136"/>
    </source>
</evidence>
<sequence length="459" mass="50998">MWEEYFSVQIFFIILRETLESAIIISVLLSLVKQTFTTKSPTTGEDVLTVSKKAYKQYWTQVWIGAISGLALCTGLGVVFIAVFYLIGSDIWSLAERVWEGFFSILSALIIAVMGVALLRVNTLQSKWRWKLGRSLHGARIQNSETSDSNVESCRGRNLNPVDESNCEDERALQSLRNEPLYSDMTKFVSIKKKLRHLNEKYALVILPFITTLREGLEAVVFVGGIGVDQPARSFPLAIVAGAIIGIGIGVAMYKGGNQMSLQVFLIASSCFLYLVAAGLISKGVWFFELEHFVEKCGQDTSETGSGPGSYDISNTLWHVNCCNGLTDGGWMLFNALLGWTNTATYGSVSSYIIFWLAVIMFLKIRLRWERYGYNSMLPIRWQIGSIKKRIIADRLLYQEYIDLKNGTGTCSPSNTSRAIESSGGERKAFHVTNNDGSLPLVPSTANSDETDALLTDCH</sequence>
<proteinExistence type="inferred from homology"/>
<gene>
    <name evidence="9" type="primary">FTH1</name>
    <name evidence="9" type="ORF">DEBR0S1_06700G</name>
</gene>
<evidence type="ECO:0000256" key="8">
    <source>
        <dbReference type="SAM" id="Phobius"/>
    </source>
</evidence>
<keyword evidence="6 8" id="KW-0472">Membrane</keyword>
<keyword evidence="10" id="KW-1185">Reference proteome</keyword>
<evidence type="ECO:0000256" key="3">
    <source>
        <dbReference type="ARBA" id="ARBA00022496"/>
    </source>
</evidence>
<dbReference type="GO" id="GO:0000329">
    <property type="term" value="C:fungal-type vacuole membrane"/>
    <property type="evidence" value="ECO:0007669"/>
    <property type="project" value="TreeGrafter"/>
</dbReference>
<dbReference type="PANTHER" id="PTHR31632">
    <property type="entry name" value="IRON TRANSPORTER FTH1"/>
    <property type="match status" value="1"/>
</dbReference>
<comment type="similarity">
    <text evidence="2">Belongs to the oxidase-dependent Fe transporter (OFeT) (TC 9.A.10.1) family.</text>
</comment>
<evidence type="ECO:0000313" key="10">
    <source>
        <dbReference type="Proteomes" id="UP000478008"/>
    </source>
</evidence>
<feature type="region of interest" description="Disordered" evidence="7">
    <location>
        <begin position="435"/>
        <end position="459"/>
    </location>
</feature>
<feature type="transmembrane region" description="Helical" evidence="8">
    <location>
        <begin position="62"/>
        <end position="87"/>
    </location>
</feature>
<dbReference type="InterPro" id="IPR004923">
    <property type="entry name" value="FTR1/Fip1/EfeU"/>
</dbReference>
<keyword evidence="3" id="KW-0410">Iron transport</keyword>
<protein>
    <submittedName>
        <fullName evidence="9">DEBR0S1_06700g1_1</fullName>
    </submittedName>
</protein>
<evidence type="ECO:0000256" key="4">
    <source>
        <dbReference type="ARBA" id="ARBA00022692"/>
    </source>
</evidence>
<organism evidence="9 10">
    <name type="scientific">Dekkera bruxellensis</name>
    <name type="common">Brettanomyces custersii</name>
    <dbReference type="NCBI Taxonomy" id="5007"/>
    <lineage>
        <taxon>Eukaryota</taxon>
        <taxon>Fungi</taxon>
        <taxon>Dikarya</taxon>
        <taxon>Ascomycota</taxon>
        <taxon>Saccharomycotina</taxon>
        <taxon>Pichiomycetes</taxon>
        <taxon>Pichiales</taxon>
        <taxon>Pichiaceae</taxon>
        <taxon>Brettanomyces</taxon>
    </lineage>
</organism>
<name>A0A7D9CXR8_DEKBR</name>
<evidence type="ECO:0000313" key="9">
    <source>
        <dbReference type="EMBL" id="VUG16072.1"/>
    </source>
</evidence>
<comment type="subcellular location">
    <subcellularLocation>
        <location evidence="1">Membrane</location>
        <topology evidence="1">Multi-pass membrane protein</topology>
    </subcellularLocation>
</comment>
<feature type="transmembrane region" description="Helical" evidence="8">
    <location>
        <begin position="6"/>
        <end position="32"/>
    </location>
</feature>
<keyword evidence="5 8" id="KW-1133">Transmembrane helix</keyword>
<evidence type="ECO:0000256" key="7">
    <source>
        <dbReference type="SAM" id="MobiDB-lite"/>
    </source>
</evidence>
<evidence type="ECO:0000256" key="1">
    <source>
        <dbReference type="ARBA" id="ARBA00004141"/>
    </source>
</evidence>
<accession>A0A7D9CXR8</accession>
<feature type="transmembrane region" description="Helical" evidence="8">
    <location>
        <begin position="234"/>
        <end position="254"/>
    </location>
</feature>
<keyword evidence="3" id="KW-0813">Transport</keyword>
<keyword evidence="4 8" id="KW-0812">Transmembrane</keyword>
<keyword evidence="3" id="KW-0408">Iron</keyword>
<feature type="transmembrane region" description="Helical" evidence="8">
    <location>
        <begin position="261"/>
        <end position="281"/>
    </location>
</feature>
<feature type="transmembrane region" description="Helical" evidence="8">
    <location>
        <begin position="202"/>
        <end position="228"/>
    </location>
</feature>
<dbReference type="EMBL" id="CABFWN010000001">
    <property type="protein sequence ID" value="VUG16072.1"/>
    <property type="molecule type" value="Genomic_DNA"/>
</dbReference>
<dbReference type="GO" id="GO:0033573">
    <property type="term" value="C:high-affinity iron permease complex"/>
    <property type="evidence" value="ECO:0007669"/>
    <property type="project" value="InterPro"/>
</dbReference>
<dbReference type="Proteomes" id="UP000478008">
    <property type="component" value="Unassembled WGS sequence"/>
</dbReference>
<evidence type="ECO:0000256" key="2">
    <source>
        <dbReference type="ARBA" id="ARBA00008333"/>
    </source>
</evidence>
<feature type="transmembrane region" description="Helical" evidence="8">
    <location>
        <begin position="344"/>
        <end position="363"/>
    </location>
</feature>
<evidence type="ECO:0000256" key="5">
    <source>
        <dbReference type="ARBA" id="ARBA00022989"/>
    </source>
</evidence>